<comment type="caution">
    <text evidence="2">The sequence shown here is derived from an EMBL/GenBank/DDBJ whole genome shotgun (WGS) entry which is preliminary data.</text>
</comment>
<gene>
    <name evidence="2" type="ORF">J2S18_002634</name>
</gene>
<dbReference type="EMBL" id="JAUSUF010000011">
    <property type="protein sequence ID" value="MDQ0150685.1"/>
    <property type="molecule type" value="Genomic_DNA"/>
</dbReference>
<dbReference type="Gene3D" id="3.30.950.30">
    <property type="entry name" value="Schlafen, AAA domain"/>
    <property type="match status" value="1"/>
</dbReference>
<keyword evidence="3" id="KW-1185">Reference proteome</keyword>
<organism evidence="2 3">
    <name type="scientific">Eubacterium multiforme</name>
    <dbReference type="NCBI Taxonomy" id="83339"/>
    <lineage>
        <taxon>Bacteria</taxon>
        <taxon>Bacillati</taxon>
        <taxon>Bacillota</taxon>
        <taxon>Clostridia</taxon>
        <taxon>Eubacteriales</taxon>
        <taxon>Eubacteriaceae</taxon>
        <taxon>Eubacterium</taxon>
    </lineage>
</organism>
<dbReference type="RefSeq" id="WP_307487409.1">
    <property type="nucleotide sequence ID" value="NZ_JAUSUF010000011.1"/>
</dbReference>
<evidence type="ECO:0000259" key="1">
    <source>
        <dbReference type="Pfam" id="PF03235"/>
    </source>
</evidence>
<name>A0ABT9UWK1_9FIRM</name>
<dbReference type="Pfam" id="PF03235">
    <property type="entry name" value="GmrSD_N"/>
    <property type="match status" value="1"/>
</dbReference>
<evidence type="ECO:0000313" key="2">
    <source>
        <dbReference type="EMBL" id="MDQ0150685.1"/>
    </source>
</evidence>
<proteinExistence type="predicted"/>
<dbReference type="InterPro" id="IPR038461">
    <property type="entry name" value="Schlafen_AlbA_2_dom_sf"/>
</dbReference>
<accession>A0ABT9UWK1</accession>
<evidence type="ECO:0000313" key="3">
    <source>
        <dbReference type="Proteomes" id="UP001228504"/>
    </source>
</evidence>
<reference evidence="2 3" key="1">
    <citation type="submission" date="2023-07" db="EMBL/GenBank/DDBJ databases">
        <title>Genomic Encyclopedia of Type Strains, Phase IV (KMG-IV): sequencing the most valuable type-strain genomes for metagenomic binning, comparative biology and taxonomic classification.</title>
        <authorList>
            <person name="Goeker M."/>
        </authorList>
    </citation>
    <scope>NUCLEOTIDE SEQUENCE [LARGE SCALE GENOMIC DNA]</scope>
    <source>
        <strain evidence="2 3">DSM 20694</strain>
    </source>
</reference>
<dbReference type="PANTHER" id="PTHR39639:SF1">
    <property type="entry name" value="DUF262 DOMAIN-CONTAINING PROTEIN"/>
    <property type="match status" value="1"/>
</dbReference>
<dbReference type="InterPro" id="IPR004919">
    <property type="entry name" value="GmrSD_N"/>
</dbReference>
<feature type="domain" description="GmrSD restriction endonucleases N-terminal" evidence="1">
    <location>
        <begin position="24"/>
        <end position="168"/>
    </location>
</feature>
<sequence>MQDLTVRSENIQRVFRYYIENRLLVNRRYQRKLVWSIEEKSAFIDSLIKGYPVPLILLAEINENNKSTFEIIDGMQRLNAIMSFIEGEFSVQGEYFDLNAMAESKLLYDDGKLQQKEPTLNREKCTNIASYVLPLSIYKMETTDQIDEIFRRINSNGKHLSKQEIRQAGATSSFASLVRVISSEVRGDTSLKDQLLLNDMKKISITNKELNYGINVDDVFWVKNTIIRREQVRESKDEEIIADLIAYMVLKDKPISSSKMLNELYGVTGSKSKRHAEIEQEITKRGKENIKEQFYNVLEVIKIVLSKSNKKFNELIFNGNTKDKIPRYFQIVFLALHELLVVENKKVASMDGLINSLKGIASNINISQGGGTWAAGERENNVCSVYGIIKKNFVENKEDPAIYQWSMELENILNQSTTEQASFDFKIGFCNPDKGEFLESTFSKAIKTLTAMVNRGKGEVGYIVVGVADKEDDAKKMEAITCERSLKFNNYFITGVNHDIKILNTNDDRYYQKITQKIEKEPIEEKYKSKILSKIKYLNYYGKLVIILKLEDCDEAILYDDNYYERRGANNHKIEMKDVMPFLAKFGNS</sequence>
<protein>
    <recommendedName>
        <fullName evidence="1">GmrSD restriction endonucleases N-terminal domain-containing protein</fullName>
    </recommendedName>
</protein>
<dbReference type="Proteomes" id="UP001228504">
    <property type="component" value="Unassembled WGS sequence"/>
</dbReference>
<dbReference type="PANTHER" id="PTHR39639">
    <property type="entry name" value="CHROMOSOME 16, WHOLE GENOME SHOTGUN SEQUENCE"/>
    <property type="match status" value="1"/>
</dbReference>